<dbReference type="EMBL" id="NRHC01000053">
    <property type="protein sequence ID" value="RIY32529.1"/>
    <property type="molecule type" value="Genomic_DNA"/>
</dbReference>
<evidence type="ECO:0000313" key="2">
    <source>
        <dbReference type="Proteomes" id="UP000265691"/>
    </source>
</evidence>
<comment type="caution">
    <text evidence="1">The sequence shown here is derived from an EMBL/GenBank/DDBJ whole genome shotgun (WGS) entry which is preliminary data.</text>
</comment>
<protein>
    <submittedName>
        <fullName evidence="1">Uncharacterized protein</fullName>
    </submittedName>
</protein>
<reference evidence="1 2" key="1">
    <citation type="submission" date="2017-08" db="EMBL/GenBank/DDBJ databases">
        <title>Reclassification of Bisgaard taxon 37 and 44.</title>
        <authorList>
            <person name="Christensen H."/>
        </authorList>
    </citation>
    <scope>NUCLEOTIDE SEQUENCE [LARGE SCALE GENOMIC DNA]</scope>
    <source>
        <strain evidence="1 2">B96_3</strain>
    </source>
</reference>
<evidence type="ECO:0000313" key="1">
    <source>
        <dbReference type="EMBL" id="RIY32529.1"/>
    </source>
</evidence>
<name>A0A3A1Y5I3_9GAMM</name>
<keyword evidence="2" id="KW-1185">Reference proteome</keyword>
<dbReference type="Proteomes" id="UP000265691">
    <property type="component" value="Unassembled WGS sequence"/>
</dbReference>
<dbReference type="RefSeq" id="WP_119525204.1">
    <property type="nucleotide sequence ID" value="NZ_NRHC01000053.1"/>
</dbReference>
<organism evidence="1 2">
    <name type="scientific">Psittacicella hinzii</name>
    <dbReference type="NCBI Taxonomy" id="2028575"/>
    <lineage>
        <taxon>Bacteria</taxon>
        <taxon>Pseudomonadati</taxon>
        <taxon>Pseudomonadota</taxon>
        <taxon>Gammaproteobacteria</taxon>
        <taxon>Pasteurellales</taxon>
        <taxon>Psittacicellaceae</taxon>
        <taxon>Psittacicella</taxon>
    </lineage>
</organism>
<sequence length="60" mass="6612">MKTVNVMSFDLSAPSANLIASLATHTSNKEWDNVDSFFGVAEANKYANDNFYGDLTHEVI</sequence>
<gene>
    <name evidence="1" type="ORF">CKF54_04625</name>
</gene>
<accession>A0A3A1Y5I3</accession>
<proteinExistence type="predicted"/>
<dbReference type="AlphaFoldDB" id="A0A3A1Y5I3"/>